<accession>A0A1F5HE18</accession>
<keyword evidence="3" id="KW-0378">Hydrolase</keyword>
<feature type="binding site" evidence="8">
    <location>
        <position position="258"/>
    </location>
    <ligand>
        <name>substrate</name>
    </ligand>
</feature>
<reference evidence="11 12" key="1">
    <citation type="journal article" date="2016" name="Nat. Commun.">
        <title>Thousands of microbial genomes shed light on interconnected biogeochemical processes in an aquifer system.</title>
        <authorList>
            <person name="Anantharaman K."/>
            <person name="Brown C.T."/>
            <person name="Hug L.A."/>
            <person name="Sharon I."/>
            <person name="Castelle C.J."/>
            <person name="Probst A.J."/>
            <person name="Thomas B.C."/>
            <person name="Singh A."/>
            <person name="Wilkins M.J."/>
            <person name="Karaoz U."/>
            <person name="Brodie E.L."/>
            <person name="Williams K.H."/>
            <person name="Hubbard S.S."/>
            <person name="Banfield J.F."/>
        </authorList>
    </citation>
    <scope>NUCLEOTIDE SEQUENCE [LARGE SCALE GENOMIC DNA]</scope>
</reference>
<dbReference type="SUPFAM" id="SSF56601">
    <property type="entry name" value="beta-lactamase/transpeptidase-like"/>
    <property type="match status" value="1"/>
</dbReference>
<dbReference type="Proteomes" id="UP000176751">
    <property type="component" value="Unassembled WGS sequence"/>
</dbReference>
<sequence>MGRLIAALLLIGTTFGGFFFLRSEDVSLKSPVPKVFGISKSPIVNKWFPKTESLTLASTSGLTLSAKSAILVDFDTQEVIFQKDPQQKLPVASTVKIMTALLALENTKPSDIYVVSEKAAKVGENSMGLTTGERLSREELLYGLMLVSGNDAAVALAEGIAGSEEAFVAMMNEKTNSLGLFDTQFINASGLDEDGRMQYSTAYDMATIAHFIWQNYPEFREVSSAEHKFIEANSYHKAFDLYNDTNLLTTYPGVKGIKPGFTWEAGLCLVTYAENDGKKLLGVILGSDDRRGEMKELLDFGFGKYGIKVDHPALDL</sequence>
<feature type="active site" description="Acyl-ester intermediate" evidence="7">
    <location>
        <position position="93"/>
    </location>
</feature>
<evidence type="ECO:0000256" key="7">
    <source>
        <dbReference type="PIRSR" id="PIRSR618044-1"/>
    </source>
</evidence>
<dbReference type="GO" id="GO:0008360">
    <property type="term" value="P:regulation of cell shape"/>
    <property type="evidence" value="ECO:0007669"/>
    <property type="project" value="UniProtKB-KW"/>
</dbReference>
<proteinExistence type="inferred from homology"/>
<name>A0A1F5HE18_9BACT</name>
<evidence type="ECO:0000313" key="11">
    <source>
        <dbReference type="EMBL" id="OGE02404.1"/>
    </source>
</evidence>
<evidence type="ECO:0000256" key="1">
    <source>
        <dbReference type="ARBA" id="ARBA00007164"/>
    </source>
</evidence>
<feature type="active site" description="Proton acceptor" evidence="7">
    <location>
        <position position="96"/>
    </location>
</feature>
<feature type="active site" evidence="7">
    <location>
        <position position="148"/>
    </location>
</feature>
<dbReference type="EMBL" id="MFCA01000014">
    <property type="protein sequence ID" value="OGE02404.1"/>
    <property type="molecule type" value="Genomic_DNA"/>
</dbReference>
<dbReference type="PANTHER" id="PTHR21581">
    <property type="entry name" value="D-ALANYL-D-ALANINE CARBOXYPEPTIDASE"/>
    <property type="match status" value="1"/>
</dbReference>
<dbReference type="STRING" id="1797737.A2196_03695"/>
<dbReference type="InterPro" id="IPR012338">
    <property type="entry name" value="Beta-lactam/transpept-like"/>
</dbReference>
<evidence type="ECO:0000256" key="6">
    <source>
        <dbReference type="ARBA" id="ARBA00023316"/>
    </source>
</evidence>
<evidence type="ECO:0000259" key="10">
    <source>
        <dbReference type="Pfam" id="PF00768"/>
    </source>
</evidence>
<comment type="similarity">
    <text evidence="1 9">Belongs to the peptidase S11 family.</text>
</comment>
<dbReference type="GO" id="GO:0071555">
    <property type="term" value="P:cell wall organization"/>
    <property type="evidence" value="ECO:0007669"/>
    <property type="project" value="UniProtKB-KW"/>
</dbReference>
<evidence type="ECO:0000313" key="12">
    <source>
        <dbReference type="Proteomes" id="UP000176751"/>
    </source>
</evidence>
<feature type="domain" description="Peptidase S11 D-alanyl-D-alanine carboxypeptidase A N-terminal" evidence="10">
    <location>
        <begin position="60"/>
        <end position="288"/>
    </location>
</feature>
<dbReference type="PANTHER" id="PTHR21581:SF6">
    <property type="entry name" value="TRAFFICKING PROTEIN PARTICLE COMPLEX SUBUNIT 12"/>
    <property type="match status" value="1"/>
</dbReference>
<organism evidence="11 12">
    <name type="scientific">Candidatus Curtissbacteria bacterium RIFOXYA1_FULL_41_14</name>
    <dbReference type="NCBI Taxonomy" id="1797737"/>
    <lineage>
        <taxon>Bacteria</taxon>
        <taxon>Candidatus Curtissiibacteriota</taxon>
    </lineage>
</organism>
<keyword evidence="6" id="KW-0961">Cell wall biogenesis/degradation</keyword>
<dbReference type="Pfam" id="PF00768">
    <property type="entry name" value="Peptidase_S11"/>
    <property type="match status" value="1"/>
</dbReference>
<dbReference type="GO" id="GO:0009002">
    <property type="term" value="F:serine-type D-Ala-D-Ala carboxypeptidase activity"/>
    <property type="evidence" value="ECO:0007669"/>
    <property type="project" value="InterPro"/>
</dbReference>
<protein>
    <recommendedName>
        <fullName evidence="10">Peptidase S11 D-alanyl-D-alanine carboxypeptidase A N-terminal domain-containing protein</fullName>
    </recommendedName>
</protein>
<dbReference type="GO" id="GO:0006508">
    <property type="term" value="P:proteolysis"/>
    <property type="evidence" value="ECO:0007669"/>
    <property type="project" value="InterPro"/>
</dbReference>
<dbReference type="InterPro" id="IPR018044">
    <property type="entry name" value="Peptidase_S11"/>
</dbReference>
<gene>
    <name evidence="11" type="ORF">A2196_03695</name>
</gene>
<evidence type="ECO:0000256" key="2">
    <source>
        <dbReference type="ARBA" id="ARBA00022729"/>
    </source>
</evidence>
<keyword evidence="5" id="KW-0573">Peptidoglycan synthesis</keyword>
<keyword evidence="4" id="KW-0133">Cell shape</keyword>
<evidence type="ECO:0000256" key="3">
    <source>
        <dbReference type="ARBA" id="ARBA00022801"/>
    </source>
</evidence>
<dbReference type="AlphaFoldDB" id="A0A1F5HE18"/>
<dbReference type="InterPro" id="IPR001967">
    <property type="entry name" value="Peptidase_S11_N"/>
</dbReference>
<dbReference type="Gene3D" id="3.40.710.10">
    <property type="entry name" value="DD-peptidase/beta-lactamase superfamily"/>
    <property type="match status" value="1"/>
</dbReference>
<evidence type="ECO:0000256" key="5">
    <source>
        <dbReference type="ARBA" id="ARBA00022984"/>
    </source>
</evidence>
<evidence type="ECO:0000256" key="9">
    <source>
        <dbReference type="RuleBase" id="RU004016"/>
    </source>
</evidence>
<evidence type="ECO:0000256" key="8">
    <source>
        <dbReference type="PIRSR" id="PIRSR618044-2"/>
    </source>
</evidence>
<dbReference type="PRINTS" id="PR00725">
    <property type="entry name" value="DADACBPTASE1"/>
</dbReference>
<comment type="caution">
    <text evidence="11">The sequence shown here is derived from an EMBL/GenBank/DDBJ whole genome shotgun (WGS) entry which is preliminary data.</text>
</comment>
<keyword evidence="2" id="KW-0732">Signal</keyword>
<dbReference type="GO" id="GO:0009252">
    <property type="term" value="P:peptidoglycan biosynthetic process"/>
    <property type="evidence" value="ECO:0007669"/>
    <property type="project" value="UniProtKB-KW"/>
</dbReference>
<evidence type="ECO:0000256" key="4">
    <source>
        <dbReference type="ARBA" id="ARBA00022960"/>
    </source>
</evidence>